<evidence type="ECO:0000256" key="1">
    <source>
        <dbReference type="SAM" id="MobiDB-lite"/>
    </source>
</evidence>
<dbReference type="AlphaFoldDB" id="A0A9P1H7L2"/>
<gene>
    <name evidence="2" type="ORF">PPNO1_LOCUS6641</name>
</gene>
<dbReference type="EMBL" id="CALLCH030000015">
    <property type="protein sequence ID" value="CAI4216998.1"/>
    <property type="molecule type" value="Genomic_DNA"/>
</dbReference>
<keyword evidence="3" id="KW-1185">Reference proteome</keyword>
<protein>
    <submittedName>
        <fullName evidence="2">Uncharacterized protein</fullName>
    </submittedName>
</protein>
<reference evidence="2" key="1">
    <citation type="submission" date="2022-11" db="EMBL/GenBank/DDBJ databases">
        <authorList>
            <person name="Scott C."/>
            <person name="Bruce N."/>
        </authorList>
    </citation>
    <scope>NUCLEOTIDE SEQUENCE</scope>
</reference>
<accession>A0A9P1H7L2</accession>
<sequence length="163" mass="18116">MPASRFGSTRSSAPRPAFLRLLFVYYRNAAPRLLASIAARLAVRQQQQAPPPAFLQTPRFSYRPQETHPPDNHVLGSYDGSPEPPPHQRTRIAPAPAPLAEADAELTSASGEEDPVTKAQNRRAARLERAQELLEAQRRLRETREREMVGGPRIFLRMSGAAS</sequence>
<evidence type="ECO:0000313" key="3">
    <source>
        <dbReference type="Proteomes" id="UP000838763"/>
    </source>
</evidence>
<proteinExistence type="predicted"/>
<organism evidence="2 3">
    <name type="scientific">Parascedosporium putredinis</name>
    <dbReference type="NCBI Taxonomy" id="1442378"/>
    <lineage>
        <taxon>Eukaryota</taxon>
        <taxon>Fungi</taxon>
        <taxon>Dikarya</taxon>
        <taxon>Ascomycota</taxon>
        <taxon>Pezizomycotina</taxon>
        <taxon>Sordariomycetes</taxon>
        <taxon>Hypocreomycetidae</taxon>
        <taxon>Microascales</taxon>
        <taxon>Microascaceae</taxon>
        <taxon>Parascedosporium</taxon>
    </lineage>
</organism>
<comment type="caution">
    <text evidence="2">The sequence shown here is derived from an EMBL/GenBank/DDBJ whole genome shotgun (WGS) entry which is preliminary data.</text>
</comment>
<name>A0A9P1H7L2_9PEZI</name>
<feature type="region of interest" description="Disordered" evidence="1">
    <location>
        <begin position="49"/>
        <end position="124"/>
    </location>
</feature>
<evidence type="ECO:0000313" key="2">
    <source>
        <dbReference type="EMBL" id="CAI4216998.1"/>
    </source>
</evidence>
<dbReference type="Proteomes" id="UP000838763">
    <property type="component" value="Unassembled WGS sequence"/>
</dbReference>